<gene>
    <name evidence="2" type="ORF">QBC47DRAFT_377606</name>
</gene>
<dbReference type="Gene3D" id="1.20.58.340">
    <property type="entry name" value="Magnesium transport protein CorA, transmembrane region"/>
    <property type="match status" value="1"/>
</dbReference>
<reference evidence="2" key="1">
    <citation type="submission" date="2023-06" db="EMBL/GenBank/DDBJ databases">
        <title>Genome-scale phylogeny and comparative genomics of the fungal order Sordariales.</title>
        <authorList>
            <consortium name="Lawrence Berkeley National Laboratory"/>
            <person name="Hensen N."/>
            <person name="Bonometti L."/>
            <person name="Westerberg I."/>
            <person name="Brannstrom I.O."/>
            <person name="Guillou S."/>
            <person name="Cros-Aarteil S."/>
            <person name="Calhoun S."/>
            <person name="Haridas S."/>
            <person name="Kuo A."/>
            <person name="Mondo S."/>
            <person name="Pangilinan J."/>
            <person name="Riley R."/>
            <person name="Labutti K."/>
            <person name="Andreopoulos B."/>
            <person name="Lipzen A."/>
            <person name="Chen C."/>
            <person name="Yanf M."/>
            <person name="Daum C."/>
            <person name="Ng V."/>
            <person name="Clum A."/>
            <person name="Steindorff A."/>
            <person name="Ohm R."/>
            <person name="Martin F."/>
            <person name="Silar P."/>
            <person name="Natvig D."/>
            <person name="Lalanne C."/>
            <person name="Gautier V."/>
            <person name="Ament-Velasquez S.L."/>
            <person name="Kruys A."/>
            <person name="Hutchinson M.I."/>
            <person name="Powell A.J."/>
            <person name="Barry K."/>
            <person name="Miller A.N."/>
            <person name="Grigoriev I.V."/>
            <person name="Debuchy R."/>
            <person name="Gladieux P."/>
            <person name="Thoren M.H."/>
            <person name="Johannesson H."/>
        </authorList>
    </citation>
    <scope>NUCLEOTIDE SEQUENCE</scope>
    <source>
        <strain evidence="2">PSN4</strain>
    </source>
</reference>
<keyword evidence="1" id="KW-1133">Transmembrane helix</keyword>
<keyword evidence="1" id="KW-0812">Transmembrane</keyword>
<evidence type="ECO:0000256" key="1">
    <source>
        <dbReference type="SAM" id="Phobius"/>
    </source>
</evidence>
<accession>A0AAJ0BEZ8</accession>
<evidence type="ECO:0000313" key="3">
    <source>
        <dbReference type="Proteomes" id="UP001239445"/>
    </source>
</evidence>
<dbReference type="EMBL" id="MU839831">
    <property type="protein sequence ID" value="KAK1756767.1"/>
    <property type="molecule type" value="Genomic_DNA"/>
</dbReference>
<keyword evidence="3" id="KW-1185">Reference proteome</keyword>
<feature type="transmembrane region" description="Helical" evidence="1">
    <location>
        <begin position="401"/>
        <end position="422"/>
    </location>
</feature>
<feature type="transmembrane region" description="Helical" evidence="1">
    <location>
        <begin position="367"/>
        <end position="389"/>
    </location>
</feature>
<proteinExistence type="predicted"/>
<keyword evidence="1" id="KW-0472">Membrane</keyword>
<dbReference type="AlphaFoldDB" id="A0AAJ0BEZ8"/>
<protein>
    <submittedName>
        <fullName evidence="2">Uncharacterized protein</fullName>
    </submittedName>
</protein>
<comment type="caution">
    <text evidence="2">The sequence shown here is derived from an EMBL/GenBank/DDBJ whole genome shotgun (WGS) entry which is preliminary data.</text>
</comment>
<organism evidence="2 3">
    <name type="scientific">Echria macrotheca</name>
    <dbReference type="NCBI Taxonomy" id="438768"/>
    <lineage>
        <taxon>Eukaryota</taxon>
        <taxon>Fungi</taxon>
        <taxon>Dikarya</taxon>
        <taxon>Ascomycota</taxon>
        <taxon>Pezizomycotina</taxon>
        <taxon>Sordariomycetes</taxon>
        <taxon>Sordariomycetidae</taxon>
        <taxon>Sordariales</taxon>
        <taxon>Schizotheciaceae</taxon>
        <taxon>Echria</taxon>
    </lineage>
</organism>
<feature type="transmembrane region" description="Helical" evidence="1">
    <location>
        <begin position="181"/>
        <end position="200"/>
    </location>
</feature>
<dbReference type="Proteomes" id="UP001239445">
    <property type="component" value="Unassembled WGS sequence"/>
</dbReference>
<evidence type="ECO:0000313" key="2">
    <source>
        <dbReference type="EMBL" id="KAK1756767.1"/>
    </source>
</evidence>
<name>A0AAJ0BEZ8_9PEZI</name>
<sequence length="444" mass="50103">MEGLQALSNSIFELEQKFRDPPPGYRFSAVEISASRDKENVEAFEAVVTTNARRLLLSQDDLCQWFTSPTAAASKDESTAILKLCCIRRELDVSLDISQASFAQILSSARAHPSVKYMICRDYDGFHEFKGAAGFLPTSFLGNALFALVWTFDEKTLATAAVFIDRRRRMFSNFVDILCEFSSLISTSLLIGFAGCCALIHPFDRETSGWELNTIRTVEESTGFGPHPTGYRGLEPKDLQSYDIGQLTSWLQAVNEVAGNAGNRARHTRICLSFLDRIRDEQLFIQNERVSCKPPTEWPHVAVADLDEAALVLRRHISTYIDYLMYLKDRSERLSTVLFTLLTHEDAAASIDLAAAARRDGSSMKTIAVMTMLFLPATFFAALFALPSLQWDQETVVQANFWIYWAFTLPTTALVFMAWMGITGRSWIKTRLRSTYRRHLKKGE</sequence>